<dbReference type="Pfam" id="PF02872">
    <property type="entry name" value="5_nucleotid_C"/>
    <property type="match status" value="1"/>
</dbReference>
<name>A0ABW4EJ40_9RHOB</name>
<evidence type="ECO:0000259" key="5">
    <source>
        <dbReference type="Pfam" id="PF02872"/>
    </source>
</evidence>
<feature type="domain" description="Calcineurin-like phosphoesterase" evidence="4">
    <location>
        <begin position="84"/>
        <end position="320"/>
    </location>
</feature>
<evidence type="ECO:0000256" key="1">
    <source>
        <dbReference type="ARBA" id="ARBA00006654"/>
    </source>
</evidence>
<evidence type="ECO:0000313" key="7">
    <source>
        <dbReference type="Proteomes" id="UP001597186"/>
    </source>
</evidence>
<dbReference type="InterPro" id="IPR008334">
    <property type="entry name" value="5'-Nucleotdase_C"/>
</dbReference>
<dbReference type="InterPro" id="IPR006179">
    <property type="entry name" value="5_nucleotidase/apyrase"/>
</dbReference>
<dbReference type="NCBIfam" id="NF006938">
    <property type="entry name" value="PRK09420.1"/>
    <property type="match status" value="1"/>
</dbReference>
<gene>
    <name evidence="6" type="ORF">ACFTOW_11310</name>
</gene>
<keyword evidence="2" id="KW-0732">Signal</keyword>
<dbReference type="InterPro" id="IPR036907">
    <property type="entry name" value="5'-Nucleotdase_C_sf"/>
</dbReference>
<evidence type="ECO:0000256" key="3">
    <source>
        <dbReference type="RuleBase" id="RU362119"/>
    </source>
</evidence>
<proteinExistence type="inferred from homology"/>
<keyword evidence="3" id="KW-0547">Nucleotide-binding</keyword>
<reference evidence="7" key="1">
    <citation type="journal article" date="2019" name="Int. J. Syst. Evol. Microbiol.">
        <title>The Global Catalogue of Microorganisms (GCM) 10K type strain sequencing project: providing services to taxonomists for standard genome sequencing and annotation.</title>
        <authorList>
            <consortium name="The Broad Institute Genomics Platform"/>
            <consortium name="The Broad Institute Genome Sequencing Center for Infectious Disease"/>
            <person name="Wu L."/>
            <person name="Ma J."/>
        </authorList>
    </citation>
    <scope>NUCLEOTIDE SEQUENCE [LARGE SCALE GENOMIC DNA]</scope>
    <source>
        <strain evidence="7">CGMCC 1.12477</strain>
    </source>
</reference>
<dbReference type="SUPFAM" id="SSF56300">
    <property type="entry name" value="Metallo-dependent phosphatases"/>
    <property type="match status" value="1"/>
</dbReference>
<protein>
    <submittedName>
        <fullName evidence="6">Bifunctional 2',3'-cyclic-nucleotide 2'-phosphodiesterase/3'-nucleotidase</fullName>
    </submittedName>
</protein>
<dbReference type="InterPro" id="IPR006146">
    <property type="entry name" value="5'-Nucleotdase_CS"/>
</dbReference>
<evidence type="ECO:0000256" key="2">
    <source>
        <dbReference type="ARBA" id="ARBA00022729"/>
    </source>
</evidence>
<dbReference type="Proteomes" id="UP001597186">
    <property type="component" value="Unassembled WGS sequence"/>
</dbReference>
<sequence length="688" mass="73156">MRMGVILFPLTDASTLPARIGKENPSASTPILREMAKLSTTGGIFAMMRQSLGEAVRAWPGQANRGVTPGTSSSVRGEPAPIGLRLLVTSDLHGHLMAYDYGADRPQPGVGLLRTASLIAQARDETANSLLIDNGDFLFGNMLADAWVTESVSRAAHPMIAAMNALRYDAVGLGNHEFNFGLEVLAEALAPATFPVLCANVTPLHADVPFRARPGMILRQKLLDEDGQAQDLAIGLVSVLPPQVMQWDAAHLAGRVAAGGMLDAVRHEAAALRAAGADVVIVMNHSALGDGTPAPEAENAGLAIARLPGVDVVLCGHRHQLFPGPHYEGREDVDAQAGTLTGVPAAMPGCWGSHLAVLDLELTQGNAGWHITRHRTELRAIARRVKGTQLPRTEDAPDLAAIAAPVHHAARASMDMQLGHVDHALHTYFSRVGPCPVSALVAAAQACGARRIVGDTDLPVLSAVAPFRCGGTGGPENFTDLPAGPVRVRDIGAIYPYPNALRVLRVTGAQVTDWLEQVAAQFHRLVPGRPDQALLDDSFPSYNFDILHGLTYRFDLSQPARFDLNGNLCDESAHRLRDIRWQGAAIDPAAEFLVATNSYRAHGGGNFVALTGADIVVESDQPVPDLLQDFLRAGQAAPDDYADVWRFVPLPGLHARFRSGSGALAHMGAGVCPDGMDDDGFARFILHL</sequence>
<evidence type="ECO:0000259" key="4">
    <source>
        <dbReference type="Pfam" id="PF00149"/>
    </source>
</evidence>
<dbReference type="PRINTS" id="PR01607">
    <property type="entry name" value="APYRASEFAMLY"/>
</dbReference>
<dbReference type="EMBL" id="JBHUDD010000058">
    <property type="protein sequence ID" value="MFD1509989.1"/>
    <property type="molecule type" value="Genomic_DNA"/>
</dbReference>
<dbReference type="Gene3D" id="3.90.780.10">
    <property type="entry name" value="5'-Nucleotidase, C-terminal domain"/>
    <property type="match status" value="1"/>
</dbReference>
<dbReference type="PANTHER" id="PTHR11575:SF6">
    <property type="entry name" value="2',3'-CYCLIC-NUCLEOTIDE 2'-PHOSPHODIESTERASE_3'-NUCLEOTIDASE"/>
    <property type="match status" value="1"/>
</dbReference>
<dbReference type="Gene3D" id="3.60.21.10">
    <property type="match status" value="1"/>
</dbReference>
<dbReference type="InterPro" id="IPR004843">
    <property type="entry name" value="Calcineurin-like_PHP"/>
</dbReference>
<feature type="domain" description="5'-Nucleotidase C-terminal" evidence="5">
    <location>
        <begin position="428"/>
        <end position="610"/>
    </location>
</feature>
<evidence type="ECO:0000313" key="6">
    <source>
        <dbReference type="EMBL" id="MFD1509989.1"/>
    </source>
</evidence>
<dbReference type="InterPro" id="IPR029052">
    <property type="entry name" value="Metallo-depent_PP-like"/>
</dbReference>
<keyword evidence="7" id="KW-1185">Reference proteome</keyword>
<dbReference type="SUPFAM" id="SSF55816">
    <property type="entry name" value="5'-nucleotidase (syn. UDP-sugar hydrolase), C-terminal domain"/>
    <property type="match status" value="1"/>
</dbReference>
<dbReference type="PANTHER" id="PTHR11575">
    <property type="entry name" value="5'-NUCLEOTIDASE-RELATED"/>
    <property type="match status" value="1"/>
</dbReference>
<organism evidence="6 7">
    <name type="scientific">Lacimonas salitolerans</name>
    <dbReference type="NCBI Taxonomy" id="1323750"/>
    <lineage>
        <taxon>Bacteria</taxon>
        <taxon>Pseudomonadati</taxon>
        <taxon>Pseudomonadota</taxon>
        <taxon>Alphaproteobacteria</taxon>
        <taxon>Rhodobacterales</taxon>
        <taxon>Paracoccaceae</taxon>
        <taxon>Lacimonas</taxon>
    </lineage>
</organism>
<keyword evidence="3" id="KW-0378">Hydrolase</keyword>
<dbReference type="Pfam" id="PF00149">
    <property type="entry name" value="Metallophos"/>
    <property type="match status" value="1"/>
</dbReference>
<comment type="caution">
    <text evidence="6">The sequence shown here is derived from an EMBL/GenBank/DDBJ whole genome shotgun (WGS) entry which is preliminary data.</text>
</comment>
<accession>A0ABW4EJ40</accession>
<dbReference type="PROSITE" id="PS00786">
    <property type="entry name" value="5_NUCLEOTIDASE_2"/>
    <property type="match status" value="1"/>
</dbReference>
<comment type="similarity">
    <text evidence="1 3">Belongs to the 5'-nucleotidase family.</text>
</comment>
<dbReference type="RefSeq" id="WP_379915874.1">
    <property type="nucleotide sequence ID" value="NZ_JBHUDD010000058.1"/>
</dbReference>